<dbReference type="PIRSF" id="PIRSF006337">
    <property type="entry name" value="Trehalose_TreZ"/>
    <property type="match status" value="1"/>
</dbReference>
<keyword evidence="8" id="KW-0119">Carbohydrate metabolism</keyword>
<dbReference type="EC" id="3.2.1.141" evidence="4 13"/>
<dbReference type="NCBIfam" id="TIGR02402">
    <property type="entry name" value="trehalose_TreZ"/>
    <property type="match status" value="1"/>
</dbReference>
<evidence type="ECO:0000256" key="12">
    <source>
        <dbReference type="ARBA" id="ARBA00034013"/>
    </source>
</evidence>
<keyword evidence="9 14" id="KW-0326">Glycosidase</keyword>
<dbReference type="PANTHER" id="PTHR43651:SF11">
    <property type="entry name" value="MALTO-OLIGOSYLTREHALOSE TREHALOHYDROLASE"/>
    <property type="match status" value="1"/>
</dbReference>
<evidence type="ECO:0000256" key="6">
    <source>
        <dbReference type="ARBA" id="ARBA00022490"/>
    </source>
</evidence>
<comment type="similarity">
    <text evidence="3 14">Belongs to the glycosyl hydrolase 13 family.</text>
</comment>
<evidence type="ECO:0000256" key="7">
    <source>
        <dbReference type="ARBA" id="ARBA00022801"/>
    </source>
</evidence>
<dbReference type="SUPFAM" id="SSF51445">
    <property type="entry name" value="(Trans)glycosidases"/>
    <property type="match status" value="1"/>
</dbReference>
<dbReference type="PANTHER" id="PTHR43651">
    <property type="entry name" value="1,4-ALPHA-GLUCAN-BRANCHING ENZYME"/>
    <property type="match status" value="1"/>
</dbReference>
<evidence type="ECO:0000256" key="5">
    <source>
        <dbReference type="ARBA" id="ARBA00015938"/>
    </source>
</evidence>
<evidence type="ECO:0000256" key="3">
    <source>
        <dbReference type="ARBA" id="ARBA00008061"/>
    </source>
</evidence>
<dbReference type="EMBL" id="JAQQFR010000010">
    <property type="protein sequence ID" value="MFL9879947.1"/>
    <property type="molecule type" value="Genomic_DNA"/>
</dbReference>
<protein>
    <recommendedName>
        <fullName evidence="5 13">Malto-oligosyltrehalose trehalohydrolase</fullName>
        <shortName evidence="14">MTHase</shortName>
        <ecNumber evidence="4 13">3.2.1.141</ecNumber>
    </recommendedName>
    <alternativeName>
        <fullName evidence="11 14">4-alpha-D-((1-&gt;4)-alpha-D-glucano)trehalose trehalohydrolase</fullName>
    </alternativeName>
    <alternativeName>
        <fullName evidence="10 14">Maltooligosyl trehalose trehalohydrolase</fullName>
    </alternativeName>
</protein>
<dbReference type="Gene3D" id="3.20.20.80">
    <property type="entry name" value="Glycosidases"/>
    <property type="match status" value="1"/>
</dbReference>
<evidence type="ECO:0000256" key="14">
    <source>
        <dbReference type="PIRNR" id="PIRNR006337"/>
    </source>
</evidence>
<evidence type="ECO:0000256" key="13">
    <source>
        <dbReference type="NCBIfam" id="TIGR02402"/>
    </source>
</evidence>
<dbReference type="InterPro" id="IPR013783">
    <property type="entry name" value="Ig-like_fold"/>
</dbReference>
<dbReference type="CDD" id="cd11325">
    <property type="entry name" value="AmyAc_GTHase"/>
    <property type="match status" value="1"/>
</dbReference>
<dbReference type="Gene3D" id="1.10.10.760">
    <property type="entry name" value="E-set domains of sugar-utilizing enzymes"/>
    <property type="match status" value="1"/>
</dbReference>
<dbReference type="RefSeq" id="WP_408169031.1">
    <property type="nucleotide sequence ID" value="NZ_JAQQFR010000010.1"/>
</dbReference>
<organism evidence="16 17">
    <name type="scientific">Herbaspirillum rhizosphaerae</name>
    <dbReference type="NCBI Taxonomy" id="346179"/>
    <lineage>
        <taxon>Bacteria</taxon>
        <taxon>Pseudomonadati</taxon>
        <taxon>Pseudomonadota</taxon>
        <taxon>Betaproteobacteria</taxon>
        <taxon>Burkholderiales</taxon>
        <taxon>Oxalobacteraceae</taxon>
        <taxon>Herbaspirillum</taxon>
    </lineage>
</organism>
<keyword evidence="17" id="KW-1185">Reference proteome</keyword>
<dbReference type="InterPro" id="IPR004193">
    <property type="entry name" value="Glyco_hydro_13_N"/>
</dbReference>
<comment type="subcellular location">
    <subcellularLocation>
        <location evidence="1">Cytoplasm</location>
    </subcellularLocation>
</comment>
<feature type="domain" description="Glycosyl hydrolase family 13 catalytic" evidence="15">
    <location>
        <begin position="131"/>
        <end position="480"/>
    </location>
</feature>
<evidence type="ECO:0000256" key="10">
    <source>
        <dbReference type="ARBA" id="ARBA00032057"/>
    </source>
</evidence>
<dbReference type="InterPro" id="IPR022567">
    <property type="entry name" value="DUF3459"/>
</dbReference>
<accession>A0ABW8ZAG5</accession>
<sequence length="636" mass="70093">MNSLVPLHPNNVRFHYRLPFGAEYLGNGRTRFRLWAPLAKTAAVELDGRHRVPMSPSLSSDEEGWFEVETDCEALTQYHYVLMSQIDGEISVPDPASRCQAGDVHADSVVIDASAYQWQTLDWRGRPWHETVLYELHVGALGGFAGVTQRLQELAELGITAVELMPVSEFPGAYNWGYDGVLPYAPDASYGTPEQLKQLIDTAHSLGMMVFLDVVYNHFGPDGNYLASYSPFFRNDTNTPWGQSIDFHRPEVVDFFAQNALYWLQEYRFDGLRLDAVHAIGDQSWLRTLAAKVRAAIALEDEEIGLEKRHVHLVLEHDGNAASLLNGGVAGESGSGKYEAQWNDDGHHVLHVLLTGETGGYYADYAIQPAEKLARCLREGFIYQGEPSPYRDNELRGESSVELPPTAFVLFLQNHDQIGNRARGERLTALADPAALRAAQALLLLSPQIPMLFMGEEYGAAQPFYYFTSHADEKLADAVRMGRRKEFSRFPEFADSAALDALPDPNSFSTFMASIPEPVAPEEDASAGQWMGWCYRLLLIRREAITPYLPGAIALDAQAIGPAAVYARWRLNNGTVLCITVNLGKEAVTDSSDTTLDALATLAGADVLFDSGGVLDSLAGGVLSPHSILVIREAAR</sequence>
<evidence type="ECO:0000256" key="1">
    <source>
        <dbReference type="ARBA" id="ARBA00004496"/>
    </source>
</evidence>
<dbReference type="InterPro" id="IPR017853">
    <property type="entry name" value="GH"/>
</dbReference>
<name>A0ABW8ZAG5_9BURK</name>
<dbReference type="SUPFAM" id="SSF81296">
    <property type="entry name" value="E set domains"/>
    <property type="match status" value="1"/>
</dbReference>
<evidence type="ECO:0000256" key="4">
    <source>
        <dbReference type="ARBA" id="ARBA00012268"/>
    </source>
</evidence>
<dbReference type="Proteomes" id="UP001629214">
    <property type="component" value="Unassembled WGS sequence"/>
</dbReference>
<dbReference type="CDD" id="cd02853">
    <property type="entry name" value="E_set_MTHase_like_N"/>
    <property type="match status" value="1"/>
</dbReference>
<dbReference type="Pfam" id="PF00128">
    <property type="entry name" value="Alpha-amylase"/>
    <property type="match status" value="1"/>
</dbReference>
<comment type="caution">
    <text evidence="16">The sequence shown here is derived from an EMBL/GenBank/DDBJ whole genome shotgun (WGS) entry which is preliminary data.</text>
</comment>
<keyword evidence="6" id="KW-0963">Cytoplasm</keyword>
<dbReference type="InterPro" id="IPR044901">
    <property type="entry name" value="Trehalose_TreZ_E-set_sf"/>
</dbReference>
<comment type="pathway">
    <text evidence="2 14">Glycan biosynthesis; trehalose biosynthesis.</text>
</comment>
<evidence type="ECO:0000313" key="16">
    <source>
        <dbReference type="EMBL" id="MFL9879947.1"/>
    </source>
</evidence>
<keyword evidence="7 14" id="KW-0378">Hydrolase</keyword>
<evidence type="ECO:0000256" key="9">
    <source>
        <dbReference type="ARBA" id="ARBA00023295"/>
    </source>
</evidence>
<dbReference type="Pfam" id="PF11941">
    <property type="entry name" value="DUF3459"/>
    <property type="match status" value="1"/>
</dbReference>
<evidence type="ECO:0000259" key="15">
    <source>
        <dbReference type="SMART" id="SM00642"/>
    </source>
</evidence>
<evidence type="ECO:0000256" key="2">
    <source>
        <dbReference type="ARBA" id="ARBA00005199"/>
    </source>
</evidence>
<dbReference type="InterPro" id="IPR006047">
    <property type="entry name" value="GH13_cat_dom"/>
</dbReference>
<dbReference type="InterPro" id="IPR014756">
    <property type="entry name" value="Ig_E-set"/>
</dbReference>
<reference evidence="16 17" key="1">
    <citation type="journal article" date="2024" name="Chem. Sci.">
        <title>Discovery of megapolipeptins by genome mining of a Burkholderiales bacteria collection.</title>
        <authorList>
            <person name="Paulo B.S."/>
            <person name="Recchia M.J.J."/>
            <person name="Lee S."/>
            <person name="Fergusson C.H."/>
            <person name="Romanowski S.B."/>
            <person name="Hernandez A."/>
            <person name="Krull N."/>
            <person name="Liu D.Y."/>
            <person name="Cavanagh H."/>
            <person name="Bos A."/>
            <person name="Gray C.A."/>
            <person name="Murphy B.T."/>
            <person name="Linington R.G."/>
            <person name="Eustaquio A.S."/>
        </authorList>
    </citation>
    <scope>NUCLEOTIDE SEQUENCE [LARGE SCALE GENOMIC DNA]</scope>
    <source>
        <strain evidence="16 17">RL21-008-BIB-B</strain>
    </source>
</reference>
<evidence type="ECO:0000256" key="8">
    <source>
        <dbReference type="ARBA" id="ARBA00023277"/>
    </source>
</evidence>
<dbReference type="Gene3D" id="2.60.40.10">
    <property type="entry name" value="Immunoglobulins"/>
    <property type="match status" value="1"/>
</dbReference>
<dbReference type="InterPro" id="IPR012768">
    <property type="entry name" value="Trehalose_TreZ"/>
</dbReference>
<dbReference type="SMART" id="SM00642">
    <property type="entry name" value="Aamy"/>
    <property type="match status" value="1"/>
</dbReference>
<comment type="catalytic activity">
    <reaction evidence="12 14">
        <text>hydrolysis of (1-&gt;4)-alpha-D-glucosidic linkage in 4-alpha-D-[(1-&gt;4)-alpha-D-glucanosyl]n trehalose to yield trehalose and (1-&gt;4)-alpha-D-glucan.</text>
        <dbReference type="EC" id="3.2.1.141"/>
    </reaction>
</comment>
<evidence type="ECO:0000313" key="17">
    <source>
        <dbReference type="Proteomes" id="UP001629214"/>
    </source>
</evidence>
<proteinExistence type="inferred from homology"/>
<gene>
    <name evidence="16" type="primary">treZ</name>
    <name evidence="16" type="ORF">PQR63_16220</name>
</gene>
<dbReference type="Pfam" id="PF02922">
    <property type="entry name" value="CBM_48"/>
    <property type="match status" value="1"/>
</dbReference>
<evidence type="ECO:0000256" key="11">
    <source>
        <dbReference type="ARBA" id="ARBA00033284"/>
    </source>
</evidence>